<dbReference type="InterPro" id="IPR003325">
    <property type="entry name" value="TerD"/>
</dbReference>
<protein>
    <recommendedName>
        <fullName evidence="3">TerD domain-containing protein</fullName>
    </recommendedName>
</protein>
<evidence type="ECO:0000313" key="1">
    <source>
        <dbReference type="EMBL" id="ROO88870.1"/>
    </source>
</evidence>
<dbReference type="Proteomes" id="UP000272400">
    <property type="component" value="Unassembled WGS sequence"/>
</dbReference>
<dbReference type="AlphaFoldDB" id="A0A3N1D5U2"/>
<name>A0A3N1D5U2_9ACTN</name>
<organism evidence="1 2">
    <name type="scientific">Actinocorallia herbida</name>
    <dbReference type="NCBI Taxonomy" id="58109"/>
    <lineage>
        <taxon>Bacteria</taxon>
        <taxon>Bacillati</taxon>
        <taxon>Actinomycetota</taxon>
        <taxon>Actinomycetes</taxon>
        <taxon>Streptosporangiales</taxon>
        <taxon>Thermomonosporaceae</taxon>
        <taxon>Actinocorallia</taxon>
    </lineage>
</organism>
<dbReference type="PANTHER" id="PTHR32097:SF18">
    <property type="entry name" value="RING-TYPE DOMAIN-CONTAINING PROTEIN"/>
    <property type="match status" value="1"/>
</dbReference>
<dbReference type="InterPro" id="IPR051324">
    <property type="entry name" value="Stress/Tellurium_Resist"/>
</dbReference>
<dbReference type="EMBL" id="RJKE01000001">
    <property type="protein sequence ID" value="ROO88870.1"/>
    <property type="molecule type" value="Genomic_DNA"/>
</dbReference>
<evidence type="ECO:0000313" key="2">
    <source>
        <dbReference type="Proteomes" id="UP000272400"/>
    </source>
</evidence>
<dbReference type="PANTHER" id="PTHR32097">
    <property type="entry name" value="CAMP-BINDING PROTEIN 1-RELATED"/>
    <property type="match status" value="1"/>
</dbReference>
<keyword evidence="2" id="KW-1185">Reference proteome</keyword>
<reference evidence="1 2" key="1">
    <citation type="submission" date="2018-11" db="EMBL/GenBank/DDBJ databases">
        <title>Sequencing the genomes of 1000 actinobacteria strains.</title>
        <authorList>
            <person name="Klenk H.-P."/>
        </authorList>
    </citation>
    <scope>NUCLEOTIDE SEQUENCE [LARGE SCALE GENOMIC DNA]</scope>
    <source>
        <strain evidence="1 2">DSM 44254</strain>
    </source>
</reference>
<comment type="caution">
    <text evidence="1">The sequence shown here is derived from an EMBL/GenBank/DDBJ whole genome shotgun (WGS) entry which is preliminary data.</text>
</comment>
<evidence type="ECO:0008006" key="3">
    <source>
        <dbReference type="Google" id="ProtNLM"/>
    </source>
</evidence>
<gene>
    <name evidence="1" type="ORF">EDD29_6554</name>
</gene>
<proteinExistence type="predicted"/>
<accession>A0A3N1D5U2</accession>
<dbReference type="Gene3D" id="2.60.60.30">
    <property type="entry name" value="sav2460 like domains"/>
    <property type="match status" value="1"/>
</dbReference>
<dbReference type="CDD" id="cd06974">
    <property type="entry name" value="TerD_like"/>
    <property type="match status" value="1"/>
</dbReference>
<sequence length="715" mass="76883">MVLRKRRRVLLPDAPAGDGRAAARQVDAVLMSAGFKLSGEALERLGGFADGIVIDLGAEILDVVRREVGDHVAHNAYFRDFPAGVPDTVEFWLDCVLDALGARTVEELMVGEAVNLLALPKYGRYQHDYTEMVAAHAAFLPSAGDRLTVLRLGGDARDEARELYFALAGSAVPLNEDDLVDLAFLAVHCAAGPQPAAIPVRENRAVVDRVRLAEGLPLLADTVTDVLRLACALSDGDVTLETPTRFHGLRRATRRGLLAALDAIVSAAPGKLGDVHAHREPWKRLGERLHPHEFPQWPYAQDVFAVARGDKRATSLAGRVEAAFAADDVPGALAVLSTAPGMLFRALDRLVRTAASADLVGGEGAMVDAVVAAVAEAAPRVSGRVLLGVREHLVNRPRALERRVFVNRKGGAHVRPEDRAPLPPEAVARLREILDDEVRGRLPIAGPVLVDPDILDVALPLSGKAAPSGFGVLPRGSESKVDAGLLRFFTYWRQAEEDTDYDLSALFFDAAWENGSWVSYTNLSDGGSVHSGDVTEAPEGASEFIDIDLAGTEAARIVPQVHIFNGEGFAEVAESFFGFMLREPAQEGLPFEPATVRMKSELRGGGRVALPLAFLRDADGSWRAKWLHLHLKGMPFANAVENSRVSTATLVRAVTDRAQTTVRTLLDLLPPDTVTVDDGTTPAVPVTYIGLERPDHLPEGSTAYTLDRLAALIPT</sequence>